<sequence>MMKTNFFNEGITNIYYRCYLDHIQAYVARYFSIWVPLLAQGEIYAYADYF</sequence>
<accession>F0R990</accession>
<dbReference type="KEGG" id="bsa:Bacsa_3690"/>
<dbReference type="EMBL" id="CP002531">
    <property type="protein sequence ID" value="ADY38211.1"/>
    <property type="molecule type" value="Genomic_DNA"/>
</dbReference>
<keyword evidence="2" id="KW-1185">Reference proteome</keyword>
<proteinExistence type="predicted"/>
<dbReference type="Proteomes" id="UP000007486">
    <property type="component" value="Plasmid pBACSA01"/>
</dbReference>
<dbReference type="AlphaFoldDB" id="F0R990"/>
<evidence type="ECO:0000313" key="2">
    <source>
        <dbReference type="Proteomes" id="UP000007486"/>
    </source>
</evidence>
<dbReference type="HOGENOM" id="CLU_3114744_0_0_10"/>
<organism evidence="1 2">
    <name type="scientific">Phocaeicola salanitronis (strain DSM 18170 / JCM 13657 / CCUG 60908 / BL78)</name>
    <name type="common">Bacteroides salanitronis</name>
    <dbReference type="NCBI Taxonomy" id="667015"/>
    <lineage>
        <taxon>Bacteria</taxon>
        <taxon>Pseudomonadati</taxon>
        <taxon>Bacteroidota</taxon>
        <taxon>Bacteroidia</taxon>
        <taxon>Bacteroidales</taxon>
        <taxon>Bacteroidaceae</taxon>
        <taxon>Phocaeicola</taxon>
    </lineage>
</organism>
<keyword evidence="1" id="KW-0614">Plasmid</keyword>
<protein>
    <submittedName>
        <fullName evidence="1">Uncharacterized protein</fullName>
    </submittedName>
</protein>
<reference evidence="2" key="1">
    <citation type="journal article" date="2011" name="Stand. Genomic Sci.">
        <title>Complete genome sequence of Bacteroides salanitronis type strain (BL78).</title>
        <authorList>
            <person name="Gronow S."/>
            <person name="Held B."/>
            <person name="Lucas S."/>
            <person name="Lapidus A."/>
            <person name="Del Rio T.G."/>
            <person name="Nolan M."/>
            <person name="Tice H."/>
            <person name="Deshpande S."/>
            <person name="Cheng J.F."/>
            <person name="Pitluck S."/>
            <person name="Liolios K."/>
            <person name="Pagani I."/>
            <person name="Ivanova N."/>
            <person name="Mavromatis K."/>
            <person name="Pati A."/>
            <person name="Tapia R."/>
            <person name="Han C."/>
            <person name="Goodwin L."/>
            <person name="Chen A."/>
            <person name="Palaniappan K."/>
            <person name="Land M."/>
            <person name="Hauser L."/>
            <person name="Chang Y.J."/>
            <person name="Jeffries C.D."/>
            <person name="Brambilla E.M."/>
            <person name="Rohde M."/>
            <person name="Goker M."/>
            <person name="Detter J.C."/>
            <person name="Woyke T."/>
            <person name="Bristow J."/>
            <person name="Markowitz V."/>
            <person name="Hugenholtz P."/>
            <person name="Kyrpides N.C."/>
            <person name="Klenk H.P."/>
            <person name="Eisen J.A."/>
        </authorList>
    </citation>
    <scope>NUCLEOTIDE SEQUENCE [LARGE SCALE GENOMIC DNA]</scope>
    <source>
        <strain evidence="2">DSM 18170</strain>
    </source>
</reference>
<reference evidence="1 2" key="2">
    <citation type="submission" date="2011-02" db="EMBL/GenBank/DDBJ databases">
        <title>The complete sequence of plasmid1 of Bacteroides salanitronis DSM 18170.</title>
        <authorList>
            <consortium name="US DOE Joint Genome Institute (JGI-PGF)"/>
            <person name="Lucas S."/>
            <person name="Copeland A."/>
            <person name="Lapidus A."/>
            <person name="Goodwin L."/>
            <person name="Pitluck S."/>
            <person name="Kyrpides N."/>
            <person name="Mavromatis K."/>
            <person name="Ivanova N."/>
            <person name="Mikhailova N."/>
            <person name="Teshima H."/>
            <person name="Misra M."/>
            <person name="Detter J.C."/>
            <person name="Han C."/>
            <person name="Larimer F."/>
            <person name="Land M."/>
            <person name="Hauser L."/>
            <person name="Markowitz V."/>
            <person name="Cheng J.-F."/>
            <person name="Hugenholtz P."/>
            <person name="Woyke T."/>
            <person name="Wu D."/>
            <person name="Gronow S."/>
            <person name="Wellnitz S."/>
            <person name="Brambilla E."/>
            <person name="Klenk H.-P."/>
            <person name="Eisen J.A."/>
        </authorList>
    </citation>
    <scope>NUCLEOTIDE SEQUENCE [LARGE SCALE GENOMIC DNA]</scope>
    <source>
        <strain evidence="1 2">DSM 18170</strain>
        <plasmid evidence="1 2">pBACSA01</plasmid>
    </source>
</reference>
<gene>
    <name evidence="1" type="ordered locus">Bacsa_3690</name>
</gene>
<evidence type="ECO:0000313" key="1">
    <source>
        <dbReference type="EMBL" id="ADY38211.1"/>
    </source>
</evidence>
<geneLocation type="plasmid" evidence="1 2">
    <name>pBACSA01</name>
</geneLocation>
<name>F0R990_PHOSB</name>